<dbReference type="AlphaFoldDB" id="A0A1D2MS14"/>
<dbReference type="SMART" id="SM00280">
    <property type="entry name" value="KAZAL"/>
    <property type="match status" value="1"/>
</dbReference>
<evidence type="ECO:0000256" key="1">
    <source>
        <dbReference type="SAM" id="MobiDB-lite"/>
    </source>
</evidence>
<name>A0A1D2MS14_ORCCI</name>
<dbReference type="InterPro" id="IPR002350">
    <property type="entry name" value="Kazal_dom"/>
</dbReference>
<feature type="compositionally biased region" description="Gly residues" evidence="1">
    <location>
        <begin position="41"/>
        <end position="52"/>
    </location>
</feature>
<reference evidence="4 5" key="1">
    <citation type="journal article" date="2016" name="Genome Biol. Evol.">
        <title>Gene Family Evolution Reflects Adaptation to Soil Environmental Stressors in the Genome of the Collembolan Orchesella cincta.</title>
        <authorList>
            <person name="Faddeeva-Vakhrusheva A."/>
            <person name="Derks M.F."/>
            <person name="Anvar S.Y."/>
            <person name="Agamennone V."/>
            <person name="Suring W."/>
            <person name="Smit S."/>
            <person name="van Straalen N.M."/>
            <person name="Roelofs D."/>
        </authorList>
    </citation>
    <scope>NUCLEOTIDE SEQUENCE [LARGE SCALE GENOMIC DNA]</scope>
    <source>
        <tissue evidence="4">Mixed pool</tissue>
    </source>
</reference>
<dbReference type="OrthoDB" id="328123at2759"/>
<dbReference type="EMBL" id="LJIJ01000611">
    <property type="protein sequence ID" value="ODM95877.1"/>
    <property type="molecule type" value="Genomic_DNA"/>
</dbReference>
<feature type="chain" id="PRO_5008904449" evidence="2">
    <location>
        <begin position="25"/>
        <end position="197"/>
    </location>
</feature>
<dbReference type="InterPro" id="IPR036058">
    <property type="entry name" value="Kazal_dom_sf"/>
</dbReference>
<feature type="compositionally biased region" description="Basic and acidic residues" evidence="1">
    <location>
        <begin position="143"/>
        <end position="160"/>
    </location>
</feature>
<protein>
    <submittedName>
        <fullName evidence="4">Leech-derived tryptase inhibitor C</fullName>
    </submittedName>
</protein>
<evidence type="ECO:0000256" key="2">
    <source>
        <dbReference type="SAM" id="SignalP"/>
    </source>
</evidence>
<feature type="region of interest" description="Disordered" evidence="1">
    <location>
        <begin position="127"/>
        <end position="197"/>
    </location>
</feature>
<feature type="signal peptide" evidence="2">
    <location>
        <begin position="1"/>
        <end position="24"/>
    </location>
</feature>
<accession>A0A1D2MS14</accession>
<feature type="compositionally biased region" description="Low complexity" evidence="1">
    <location>
        <begin position="163"/>
        <end position="177"/>
    </location>
</feature>
<dbReference type="Proteomes" id="UP000094527">
    <property type="component" value="Unassembled WGS sequence"/>
</dbReference>
<evidence type="ECO:0000259" key="3">
    <source>
        <dbReference type="PROSITE" id="PS51465"/>
    </source>
</evidence>
<feature type="domain" description="Kazal-like" evidence="3">
    <location>
        <begin position="85"/>
        <end position="130"/>
    </location>
</feature>
<organism evidence="4 5">
    <name type="scientific">Orchesella cincta</name>
    <name type="common">Springtail</name>
    <name type="synonym">Podura cincta</name>
    <dbReference type="NCBI Taxonomy" id="48709"/>
    <lineage>
        <taxon>Eukaryota</taxon>
        <taxon>Metazoa</taxon>
        <taxon>Ecdysozoa</taxon>
        <taxon>Arthropoda</taxon>
        <taxon>Hexapoda</taxon>
        <taxon>Collembola</taxon>
        <taxon>Entomobryomorpha</taxon>
        <taxon>Entomobryoidea</taxon>
        <taxon>Orchesellidae</taxon>
        <taxon>Orchesellinae</taxon>
        <taxon>Orchesella</taxon>
    </lineage>
</organism>
<dbReference type="PROSITE" id="PS00282">
    <property type="entry name" value="KAZAL_1"/>
    <property type="match status" value="1"/>
</dbReference>
<keyword evidence="5" id="KW-1185">Reference proteome</keyword>
<dbReference type="SUPFAM" id="SSF100895">
    <property type="entry name" value="Kazal-type serine protease inhibitors"/>
    <property type="match status" value="1"/>
</dbReference>
<evidence type="ECO:0000313" key="5">
    <source>
        <dbReference type="Proteomes" id="UP000094527"/>
    </source>
</evidence>
<feature type="compositionally biased region" description="Basic residues" evidence="1">
    <location>
        <begin position="57"/>
        <end position="66"/>
    </location>
</feature>
<dbReference type="Gene3D" id="3.30.60.30">
    <property type="match status" value="1"/>
</dbReference>
<evidence type="ECO:0000313" key="4">
    <source>
        <dbReference type="EMBL" id="ODM95877.1"/>
    </source>
</evidence>
<dbReference type="PROSITE" id="PS51465">
    <property type="entry name" value="KAZAL_2"/>
    <property type="match status" value="1"/>
</dbReference>
<proteinExistence type="predicted"/>
<sequence length="197" mass="21106">MKLFILVSVTTAIFLMALVSESQGEEEVGPDESSGRFLGSYGFGGGGRGRGGSRQERKQHRADRRGRRRGILLRLLGLGPPPEPVERIVECDCPLVVKYVCGSNNKTYENECELNCQEGIELAHPGSCEDPSQDEPNPLHSKVNGDRKKHEGTKKPKIEGEESSSSSESDEGGSTSTAKPEGAEAEPAPEEAPGAEA</sequence>
<dbReference type="Pfam" id="PF07648">
    <property type="entry name" value="Kazal_2"/>
    <property type="match status" value="1"/>
</dbReference>
<keyword evidence="2" id="KW-0732">Signal</keyword>
<gene>
    <name evidence="4" type="ORF">Ocin01_10802</name>
</gene>
<dbReference type="CDD" id="cd00104">
    <property type="entry name" value="KAZAL_FS"/>
    <property type="match status" value="1"/>
</dbReference>
<feature type="region of interest" description="Disordered" evidence="1">
    <location>
        <begin position="25"/>
        <end position="66"/>
    </location>
</feature>
<comment type="caution">
    <text evidence="4">The sequence shown here is derived from an EMBL/GenBank/DDBJ whole genome shotgun (WGS) entry which is preliminary data.</text>
</comment>